<sequence>MTTRPKVCIDRVLPADTMRHQETMAGPAGRVRAISPRGKTWNNGSTLRVRFIGGTQAQRNTAITQAGWWSAVANLKFDFNDAQDAEIRIAFDPSDGAWSYIGTDCRSIPLNQPTMNLGFLDGGTAAHEFGHAIGLAHEHQSPFGGINWNEKVVLKELAGSPNFWDEATIRHNVLAKYSVDQVNGTDFDPESIMLYFFPATWTTNGIATQANDVLSSLDKLFISGAKMYPRNGPSLETATVLKVGTARRTPASIGKAGEQDIYQFVVTTPGKHIIDTQGSTDVVMKLFGPDSTTNLIATDDDSGLGTNARIAASLSAGTYYAQVRHFDAAGTGAYTIRVRRG</sequence>
<proteinExistence type="predicted"/>
<dbReference type="SUPFAM" id="SSF89260">
    <property type="entry name" value="Collagen-binding domain"/>
    <property type="match status" value="1"/>
</dbReference>
<accession>A0A848GAQ6</accession>
<dbReference type="GO" id="GO:0008270">
    <property type="term" value="F:zinc ion binding"/>
    <property type="evidence" value="ECO:0007669"/>
    <property type="project" value="InterPro"/>
</dbReference>
<organism evidence="2 3">
    <name type="scientific">Zoogloea dura</name>
    <dbReference type="NCBI Taxonomy" id="2728840"/>
    <lineage>
        <taxon>Bacteria</taxon>
        <taxon>Pseudomonadati</taxon>
        <taxon>Pseudomonadota</taxon>
        <taxon>Betaproteobacteria</taxon>
        <taxon>Rhodocyclales</taxon>
        <taxon>Zoogloeaceae</taxon>
        <taxon>Zoogloea</taxon>
    </lineage>
</organism>
<evidence type="ECO:0000313" key="3">
    <source>
        <dbReference type="Proteomes" id="UP000580043"/>
    </source>
</evidence>
<dbReference type="SUPFAM" id="SSF55486">
    <property type="entry name" value="Metalloproteases ('zincins'), catalytic domain"/>
    <property type="match status" value="1"/>
</dbReference>
<dbReference type="RefSeq" id="WP_169148135.1">
    <property type="nucleotide sequence ID" value="NZ_JABBGA010000030.1"/>
</dbReference>
<dbReference type="InterPro" id="IPR001506">
    <property type="entry name" value="Peptidase_M12A"/>
</dbReference>
<name>A0A848GAQ6_9RHOO</name>
<dbReference type="SMART" id="SM00235">
    <property type="entry name" value="ZnMc"/>
    <property type="match status" value="1"/>
</dbReference>
<comment type="caution">
    <text evidence="2">The sequence shown here is derived from an EMBL/GenBank/DDBJ whole genome shotgun (WGS) entry which is preliminary data.</text>
</comment>
<evidence type="ECO:0000313" key="2">
    <source>
        <dbReference type="EMBL" id="NML28609.1"/>
    </source>
</evidence>
<dbReference type="Pfam" id="PF01400">
    <property type="entry name" value="Astacin"/>
    <property type="match status" value="1"/>
</dbReference>
<keyword evidence="3" id="KW-1185">Reference proteome</keyword>
<dbReference type="InterPro" id="IPR006026">
    <property type="entry name" value="Peptidase_Metallo"/>
</dbReference>
<dbReference type="Gene3D" id="2.60.120.380">
    <property type="match status" value="1"/>
</dbReference>
<gene>
    <name evidence="2" type="ORF">HHL15_22870</name>
</gene>
<feature type="domain" description="Peptidase metallopeptidase" evidence="1">
    <location>
        <begin position="37"/>
        <end position="175"/>
    </location>
</feature>
<dbReference type="Pfam" id="PF04151">
    <property type="entry name" value="PPC"/>
    <property type="match status" value="1"/>
</dbReference>
<protein>
    <submittedName>
        <fullName evidence="2">Peptidase</fullName>
    </submittedName>
</protein>
<dbReference type="AlphaFoldDB" id="A0A848GAQ6"/>
<dbReference type="Proteomes" id="UP000580043">
    <property type="component" value="Unassembled WGS sequence"/>
</dbReference>
<dbReference type="GO" id="GO:0006508">
    <property type="term" value="P:proteolysis"/>
    <property type="evidence" value="ECO:0007669"/>
    <property type="project" value="InterPro"/>
</dbReference>
<dbReference type="Gene3D" id="3.40.390.10">
    <property type="entry name" value="Collagenase (Catalytic Domain)"/>
    <property type="match status" value="1"/>
</dbReference>
<dbReference type="EMBL" id="JABBGA010000030">
    <property type="protein sequence ID" value="NML28609.1"/>
    <property type="molecule type" value="Genomic_DNA"/>
</dbReference>
<evidence type="ECO:0000259" key="1">
    <source>
        <dbReference type="SMART" id="SM00235"/>
    </source>
</evidence>
<dbReference type="GO" id="GO:0004222">
    <property type="term" value="F:metalloendopeptidase activity"/>
    <property type="evidence" value="ECO:0007669"/>
    <property type="project" value="InterPro"/>
</dbReference>
<dbReference type="InterPro" id="IPR007280">
    <property type="entry name" value="Peptidase_C_arc/bac"/>
</dbReference>
<reference evidence="2 3" key="1">
    <citation type="submission" date="2020-04" db="EMBL/GenBank/DDBJ databases">
        <title>Zoogloea sp. G-4-1-14 isolated from soil.</title>
        <authorList>
            <person name="Dahal R.H."/>
        </authorList>
    </citation>
    <scope>NUCLEOTIDE SEQUENCE [LARGE SCALE GENOMIC DNA]</scope>
    <source>
        <strain evidence="2 3">G-4-1-14</strain>
    </source>
</reference>
<dbReference type="InterPro" id="IPR024079">
    <property type="entry name" value="MetalloPept_cat_dom_sf"/>
</dbReference>